<evidence type="ECO:0000313" key="4">
    <source>
        <dbReference type="Proteomes" id="UP000515377"/>
    </source>
</evidence>
<dbReference type="InterPro" id="IPR006016">
    <property type="entry name" value="UspA"/>
</dbReference>
<evidence type="ECO:0000259" key="2">
    <source>
        <dbReference type="Pfam" id="PF00582"/>
    </source>
</evidence>
<dbReference type="PANTHER" id="PTHR46268">
    <property type="entry name" value="STRESS RESPONSE PROTEIN NHAX"/>
    <property type="match status" value="1"/>
</dbReference>
<dbReference type="Gene3D" id="3.40.50.12370">
    <property type="match status" value="1"/>
</dbReference>
<dbReference type="AlphaFoldDB" id="A0A9X7UIQ3"/>
<evidence type="ECO:0000256" key="1">
    <source>
        <dbReference type="ARBA" id="ARBA00008791"/>
    </source>
</evidence>
<accession>A0A9X7UIQ3</accession>
<sequence length="273" mass="29533">MAIKDLLAVVDTSDSDEQFVQDALSFAEFHDARLTLLVLSVIPSPEYGYMYGPPFIVLRDFLGAVDAKQQRIAQWASRARIEIRTISDLPEGIYTSASVQARYADLVLFGPEEAYGYPLIRRQIIESILFESGRPVLILPSGHKPRAIDQFALGWNATREATHALREAMTIAAVNAKADVLVLDGRPSTKGHGSEPGADIAHHLARHGFGATVRAISGGGDSDAEMLVRAARQHGAQMLALGAYGHSRLREMILGGVTRDLLGGAALPLLFAH</sequence>
<organism evidence="3 4">
    <name type="scientific">Sphingobium yanoikuyae</name>
    <name type="common">Sphingomonas yanoikuyae</name>
    <dbReference type="NCBI Taxonomy" id="13690"/>
    <lineage>
        <taxon>Bacteria</taxon>
        <taxon>Pseudomonadati</taxon>
        <taxon>Pseudomonadota</taxon>
        <taxon>Alphaproteobacteria</taxon>
        <taxon>Sphingomonadales</taxon>
        <taxon>Sphingomonadaceae</taxon>
        <taxon>Sphingobium</taxon>
    </lineage>
</organism>
<feature type="domain" description="UspA" evidence="2">
    <location>
        <begin position="206"/>
        <end position="271"/>
    </location>
</feature>
<reference evidence="3 4" key="1">
    <citation type="submission" date="2020-07" db="EMBL/GenBank/DDBJ databases">
        <title>Whole genome sequence of Sphingobium yanoikuyae A3.</title>
        <authorList>
            <person name="Han S.-S."/>
        </authorList>
    </citation>
    <scope>NUCLEOTIDE SEQUENCE [LARGE SCALE GENOMIC DNA]</scope>
    <source>
        <strain evidence="3 4">A3</strain>
    </source>
</reference>
<dbReference type="Proteomes" id="UP000515377">
    <property type="component" value="Chromosome"/>
</dbReference>
<gene>
    <name evidence="3" type="ORF">H3V42_15145</name>
</gene>
<comment type="similarity">
    <text evidence="1">Belongs to the universal stress protein A family.</text>
</comment>
<dbReference type="Pfam" id="PF00582">
    <property type="entry name" value="Usp"/>
    <property type="match status" value="1"/>
</dbReference>
<dbReference type="PANTHER" id="PTHR46268:SF15">
    <property type="entry name" value="UNIVERSAL STRESS PROTEIN HP_0031"/>
    <property type="match status" value="1"/>
</dbReference>
<dbReference type="CDD" id="cd00293">
    <property type="entry name" value="USP-like"/>
    <property type="match status" value="1"/>
</dbReference>
<name>A0A9X7UIQ3_SPHYA</name>
<dbReference type="SUPFAM" id="SSF52402">
    <property type="entry name" value="Adenine nucleotide alpha hydrolases-like"/>
    <property type="match status" value="2"/>
</dbReference>
<protein>
    <submittedName>
        <fullName evidence="3">Universal stress protein</fullName>
    </submittedName>
</protein>
<evidence type="ECO:0000313" key="3">
    <source>
        <dbReference type="EMBL" id="QNG48727.1"/>
    </source>
</evidence>
<proteinExistence type="inferred from homology"/>
<dbReference type="EMBL" id="CP060122">
    <property type="protein sequence ID" value="QNG48727.1"/>
    <property type="molecule type" value="Genomic_DNA"/>
</dbReference>